<dbReference type="OrthoDB" id="10345710at2759"/>
<dbReference type="Proteomes" id="UP000434276">
    <property type="component" value="Unassembled WGS sequence"/>
</dbReference>
<accession>A0A5S9Y7N3</accession>
<dbReference type="AlphaFoldDB" id="A0A5S9Y7N3"/>
<evidence type="ECO:0000313" key="2">
    <source>
        <dbReference type="Proteomes" id="UP000434276"/>
    </source>
</evidence>
<reference evidence="1 2" key="1">
    <citation type="submission" date="2019-12" db="EMBL/GenBank/DDBJ databases">
        <authorList>
            <person name="Jiao W.-B."/>
            <person name="Schneeberger K."/>
        </authorList>
    </citation>
    <scope>NUCLEOTIDE SEQUENCE [LARGE SCALE GENOMIC DNA]</scope>
    <source>
        <strain evidence="2">cv. C24</strain>
    </source>
</reference>
<sequence length="103" mass="11449">MVKRKEGNVPVKALSLASKSIKLDSEVILGGSVPVNLLLESDKSDNPVKFSRTLGKFPLSLLSSTYKRVSWFRLPKEDGISPTKLLLERPRKVESGEIRKISN</sequence>
<organism evidence="1 2">
    <name type="scientific">Arabidopsis thaliana</name>
    <name type="common">Mouse-ear cress</name>
    <dbReference type="NCBI Taxonomy" id="3702"/>
    <lineage>
        <taxon>Eukaryota</taxon>
        <taxon>Viridiplantae</taxon>
        <taxon>Streptophyta</taxon>
        <taxon>Embryophyta</taxon>
        <taxon>Tracheophyta</taxon>
        <taxon>Spermatophyta</taxon>
        <taxon>Magnoliopsida</taxon>
        <taxon>eudicotyledons</taxon>
        <taxon>Gunneridae</taxon>
        <taxon>Pentapetalae</taxon>
        <taxon>rosids</taxon>
        <taxon>malvids</taxon>
        <taxon>Brassicales</taxon>
        <taxon>Brassicaceae</taxon>
        <taxon>Camelineae</taxon>
        <taxon>Arabidopsis</taxon>
    </lineage>
</organism>
<name>A0A5S9Y7N3_ARATH</name>
<protein>
    <submittedName>
        <fullName evidence="1">Uncharacterized protein</fullName>
    </submittedName>
</protein>
<evidence type="ECO:0000313" key="1">
    <source>
        <dbReference type="EMBL" id="CAA0405068.1"/>
    </source>
</evidence>
<proteinExistence type="predicted"/>
<dbReference type="EMBL" id="CACSHJ010000096">
    <property type="protein sequence ID" value="CAA0405068.1"/>
    <property type="molecule type" value="Genomic_DNA"/>
</dbReference>
<gene>
    <name evidence="1" type="ORF">C24_LOCUS23320</name>
</gene>